<dbReference type="RefSeq" id="WP_013389211.1">
    <property type="nucleotide sequence ID" value="NC_014633.1"/>
</dbReference>
<keyword evidence="2" id="KW-1185">Reference proteome</keyword>
<dbReference type="HOGENOM" id="CLU_185155_0_0_0"/>
<evidence type="ECO:0000313" key="1">
    <source>
        <dbReference type="EMBL" id="ADO84559.1"/>
    </source>
</evidence>
<proteinExistence type="predicted"/>
<gene>
    <name evidence="1" type="ordered locus">Ilyop_2805</name>
</gene>
<evidence type="ECO:0000313" key="2">
    <source>
        <dbReference type="Proteomes" id="UP000006875"/>
    </source>
</evidence>
<dbReference type="KEGG" id="ipo:Ilyop_2805"/>
<name>E3HDF6_ILYPC</name>
<accession>E3HDF6</accession>
<protein>
    <submittedName>
        <fullName evidence="1">Uncharacterized protein</fullName>
    </submittedName>
</protein>
<dbReference type="EMBL" id="CP002282">
    <property type="protein sequence ID" value="ADO84559.1"/>
    <property type="molecule type" value="Genomic_DNA"/>
</dbReference>
<dbReference type="Proteomes" id="UP000006875">
    <property type="component" value="Plasmid pILYOP01"/>
</dbReference>
<geneLocation type="plasmid" evidence="1 2">
    <name>pILYOP01</name>
</geneLocation>
<organism evidence="1 2">
    <name type="scientific">Ilyobacter polytropus (strain ATCC 51220 / DSM 2926 / LMG 16218 / CuHBu1)</name>
    <dbReference type="NCBI Taxonomy" id="572544"/>
    <lineage>
        <taxon>Bacteria</taxon>
        <taxon>Fusobacteriati</taxon>
        <taxon>Fusobacteriota</taxon>
        <taxon>Fusobacteriia</taxon>
        <taxon>Fusobacteriales</taxon>
        <taxon>Fusobacteriaceae</taxon>
        <taxon>Ilyobacter</taxon>
    </lineage>
</organism>
<keyword evidence="1" id="KW-0614">Plasmid</keyword>
<sequence>MDKEKLYRRLDVISDKIKEFGFDIKEDLYELISQQPEIGEKILNFKLKKVAYFNDDENNSYVGFTLEDTQVTFYVELGEDEDGPWYEITAEIINF</sequence>
<dbReference type="AlphaFoldDB" id="E3HDF6"/>
<reference evidence="1 2" key="1">
    <citation type="journal article" date="2010" name="Stand. Genomic Sci.">
        <title>Complete genome sequence of Ilyobacter polytropus type strain (CuHbu1).</title>
        <authorList>
            <person name="Sikorski J."/>
            <person name="Chertkov O."/>
            <person name="Lapidus A."/>
            <person name="Nolan M."/>
            <person name="Lucas S."/>
            <person name="Del Rio T.G."/>
            <person name="Tice H."/>
            <person name="Cheng J.F."/>
            <person name="Tapia R."/>
            <person name="Han C."/>
            <person name="Goodwin L."/>
            <person name="Pitluck S."/>
            <person name="Liolios K."/>
            <person name="Ivanova N."/>
            <person name="Mavromatis K."/>
            <person name="Mikhailova N."/>
            <person name="Pati A."/>
            <person name="Chen A."/>
            <person name="Palaniappan K."/>
            <person name="Land M."/>
            <person name="Hauser L."/>
            <person name="Chang Y.J."/>
            <person name="Jeffries C.D."/>
            <person name="Brambilla E."/>
            <person name="Yasawong M."/>
            <person name="Rohde M."/>
            <person name="Pukall R."/>
            <person name="Spring S."/>
            <person name="Goker M."/>
            <person name="Woyke T."/>
            <person name="Bristow J."/>
            <person name="Eisen J.A."/>
            <person name="Markowitz V."/>
            <person name="Hugenholtz P."/>
            <person name="Kyrpides N.C."/>
            <person name="Klenk H.P."/>
        </authorList>
    </citation>
    <scope>NUCLEOTIDE SEQUENCE [LARGE SCALE GENOMIC DNA]</scope>
    <source>
        <strain evidence="2">ATCC 51220 / DSM 2926 / LMG 16218 / CuHBu1</strain>
        <plasmid evidence="2">pILYOP01</plasmid>
    </source>
</reference>